<evidence type="ECO:0000256" key="1">
    <source>
        <dbReference type="SAM" id="MobiDB-lite"/>
    </source>
</evidence>
<dbReference type="PROSITE" id="PS51819">
    <property type="entry name" value="VOC"/>
    <property type="match status" value="1"/>
</dbReference>
<organism evidence="3 4">
    <name type="scientific">Dyella dinghuensis</name>
    <dbReference type="NCBI Taxonomy" id="1920169"/>
    <lineage>
        <taxon>Bacteria</taxon>
        <taxon>Pseudomonadati</taxon>
        <taxon>Pseudomonadota</taxon>
        <taxon>Gammaproteobacteria</taxon>
        <taxon>Lysobacterales</taxon>
        <taxon>Rhodanobacteraceae</taxon>
        <taxon>Dyella</taxon>
    </lineage>
</organism>
<dbReference type="InterPro" id="IPR004360">
    <property type="entry name" value="Glyas_Fos-R_dOase_dom"/>
</dbReference>
<dbReference type="EMBL" id="RYZR01000007">
    <property type="protein sequence ID" value="RUL62217.1"/>
    <property type="molecule type" value="Genomic_DNA"/>
</dbReference>
<dbReference type="Proteomes" id="UP000267077">
    <property type="component" value="Unassembled WGS sequence"/>
</dbReference>
<keyword evidence="4" id="KW-1185">Reference proteome</keyword>
<evidence type="ECO:0000259" key="2">
    <source>
        <dbReference type="PROSITE" id="PS51819"/>
    </source>
</evidence>
<feature type="domain" description="VOC" evidence="2">
    <location>
        <begin position="77"/>
        <end position="210"/>
    </location>
</feature>
<dbReference type="PANTHER" id="PTHR35006:SF2">
    <property type="entry name" value="GLYOXALASE FAMILY PROTEIN (AFU_ORTHOLOGUE AFUA_5G14830)"/>
    <property type="match status" value="1"/>
</dbReference>
<dbReference type="PANTHER" id="PTHR35006">
    <property type="entry name" value="GLYOXALASE FAMILY PROTEIN (AFU_ORTHOLOGUE AFUA_5G14830)"/>
    <property type="match status" value="1"/>
</dbReference>
<comment type="caution">
    <text evidence="3">The sequence shown here is derived from an EMBL/GenBank/DDBJ whole genome shotgun (WGS) entry which is preliminary data.</text>
</comment>
<dbReference type="Gene3D" id="3.10.180.10">
    <property type="entry name" value="2,3-Dihydroxybiphenyl 1,2-Dioxygenase, domain 1"/>
    <property type="match status" value="1"/>
</dbReference>
<dbReference type="InterPro" id="IPR029068">
    <property type="entry name" value="Glyas_Bleomycin-R_OHBP_Dase"/>
</dbReference>
<feature type="region of interest" description="Disordered" evidence="1">
    <location>
        <begin position="1"/>
        <end position="23"/>
    </location>
</feature>
<evidence type="ECO:0000313" key="3">
    <source>
        <dbReference type="EMBL" id="RUL62217.1"/>
    </source>
</evidence>
<dbReference type="InterPro" id="IPR037523">
    <property type="entry name" value="VOC_core"/>
</dbReference>
<proteinExistence type="predicted"/>
<feature type="compositionally biased region" description="Basic residues" evidence="1">
    <location>
        <begin position="1"/>
        <end position="18"/>
    </location>
</feature>
<sequence>MHRHTHLSAYRRNHHHAQQPKPTELFPCRKLSPFRLRKNPSGKLAKRNLWYRRDVRFRPKADLFRIRFEAARRGKKMIDHVYISVTDIDKSLAFYSQALKPLGWSLFGNYAAASGPDSVPDLYGIADDAYLSGQAVGSSIWLRQRKPGETGLYIGIVCDTNELVGAAYAAAIKAGGTDEGEPADRTYFARGYYAANVADFDGNRIEFVHKAWNPKRHP</sequence>
<gene>
    <name evidence="3" type="ORF">EKH79_15135</name>
</gene>
<name>A0A432LQF1_9GAMM</name>
<evidence type="ECO:0000313" key="4">
    <source>
        <dbReference type="Proteomes" id="UP000267077"/>
    </source>
</evidence>
<protein>
    <recommendedName>
        <fullName evidence="2">VOC domain-containing protein</fullName>
    </recommendedName>
</protein>
<dbReference type="AlphaFoldDB" id="A0A432LQF1"/>
<dbReference type="Pfam" id="PF00903">
    <property type="entry name" value="Glyoxalase"/>
    <property type="match status" value="1"/>
</dbReference>
<accession>A0A432LQF1</accession>
<dbReference type="SUPFAM" id="SSF54593">
    <property type="entry name" value="Glyoxalase/Bleomycin resistance protein/Dihydroxybiphenyl dioxygenase"/>
    <property type="match status" value="1"/>
</dbReference>
<reference evidence="3 4" key="1">
    <citation type="submission" date="2018-12" db="EMBL/GenBank/DDBJ databases">
        <title>Dyella dinghuensis sp. nov. DHOA06 and Dyella choica sp. nov. 4M-K27, isolated from forest soil.</title>
        <authorList>
            <person name="Qiu L.-H."/>
            <person name="Gao Z.-H."/>
        </authorList>
    </citation>
    <scope>NUCLEOTIDE SEQUENCE [LARGE SCALE GENOMIC DNA]</scope>
    <source>
        <strain evidence="3 4">DHOA06</strain>
    </source>
</reference>